<dbReference type="EMBL" id="CP029194">
    <property type="protein sequence ID" value="QES17712.1"/>
    <property type="molecule type" value="Genomic_DNA"/>
</dbReference>
<proteinExistence type="predicted"/>
<feature type="region of interest" description="Disordered" evidence="1">
    <location>
        <begin position="63"/>
        <end position="87"/>
    </location>
</feature>
<dbReference type="OrthoDB" id="3298420at2"/>
<feature type="domain" description="Alpha-L-arabinofuranosidase B arabinose-binding" evidence="2">
    <location>
        <begin position="7"/>
        <end position="69"/>
    </location>
</feature>
<dbReference type="Pfam" id="PF05270">
    <property type="entry name" value="AbfB"/>
    <property type="match status" value="1"/>
</dbReference>
<dbReference type="GO" id="GO:0046373">
    <property type="term" value="P:L-arabinose metabolic process"/>
    <property type="evidence" value="ECO:0007669"/>
    <property type="project" value="InterPro"/>
</dbReference>
<reference evidence="3 4" key="1">
    <citation type="submission" date="2018-05" db="EMBL/GenBank/DDBJ databases">
        <title>Streptomyces venezuelae.</title>
        <authorList>
            <person name="Kim W."/>
            <person name="Lee N."/>
            <person name="Cho B.-K."/>
        </authorList>
    </citation>
    <scope>NUCLEOTIDE SEQUENCE [LARGE SCALE GENOMIC DNA]</scope>
    <source>
        <strain evidence="3 4">ATCC 15068</strain>
    </source>
</reference>
<evidence type="ECO:0000256" key="1">
    <source>
        <dbReference type="SAM" id="MobiDB-lite"/>
    </source>
</evidence>
<dbReference type="Proteomes" id="UP000324106">
    <property type="component" value="Chromosome"/>
</dbReference>
<dbReference type="InterPro" id="IPR007934">
    <property type="entry name" value="AbfB_ABD"/>
</dbReference>
<dbReference type="SUPFAM" id="SSF110221">
    <property type="entry name" value="AbfB domain"/>
    <property type="match status" value="1"/>
</dbReference>
<evidence type="ECO:0000313" key="3">
    <source>
        <dbReference type="EMBL" id="QES17712.1"/>
    </source>
</evidence>
<name>A0A5P2AHW3_STRVZ</name>
<protein>
    <recommendedName>
        <fullName evidence="2">Alpha-L-arabinofuranosidase B arabinose-binding domain-containing protein</fullName>
    </recommendedName>
</protein>
<accession>A0A5P2AHW3</accession>
<gene>
    <name evidence="3" type="ORF">DEJ46_00080</name>
</gene>
<dbReference type="Gene3D" id="2.80.10.50">
    <property type="match status" value="1"/>
</dbReference>
<evidence type="ECO:0000259" key="2">
    <source>
        <dbReference type="Pfam" id="PF05270"/>
    </source>
</evidence>
<dbReference type="InterPro" id="IPR036195">
    <property type="entry name" value="AbfB_ABD_sf"/>
</dbReference>
<sequence>MAASTPHADSRVRTAADDGSVLFHQDATFCARPGIGGTGVTFESLNIPGSCLRHFESAVYIASGAGDSTAPRRSAPTAAGRSSRPGP</sequence>
<dbReference type="GO" id="GO:0046556">
    <property type="term" value="F:alpha-L-arabinofuranosidase activity"/>
    <property type="evidence" value="ECO:0007669"/>
    <property type="project" value="InterPro"/>
</dbReference>
<dbReference type="AlphaFoldDB" id="A0A5P2AHW3"/>
<organism evidence="3 4">
    <name type="scientific">Streptomyces venezuelae</name>
    <dbReference type="NCBI Taxonomy" id="54571"/>
    <lineage>
        <taxon>Bacteria</taxon>
        <taxon>Bacillati</taxon>
        <taxon>Actinomycetota</taxon>
        <taxon>Actinomycetes</taxon>
        <taxon>Kitasatosporales</taxon>
        <taxon>Streptomycetaceae</taxon>
        <taxon>Streptomyces</taxon>
    </lineage>
</organism>
<dbReference type="RefSeq" id="WP_150263286.1">
    <property type="nucleotide sequence ID" value="NZ_CP029194.1"/>
</dbReference>
<evidence type="ECO:0000313" key="4">
    <source>
        <dbReference type="Proteomes" id="UP000324106"/>
    </source>
</evidence>